<keyword evidence="4" id="KW-1185">Reference proteome</keyword>
<accession>A0ABU3L2Q8</accession>
<keyword evidence="1" id="KW-0732">Signal</keyword>
<feature type="signal peptide" evidence="1">
    <location>
        <begin position="1"/>
        <end position="24"/>
    </location>
</feature>
<dbReference type="EMBL" id="JAVTTP010000001">
    <property type="protein sequence ID" value="MDT7827581.1"/>
    <property type="molecule type" value="Genomic_DNA"/>
</dbReference>
<dbReference type="PROSITE" id="PS50213">
    <property type="entry name" value="FAS1"/>
    <property type="match status" value="1"/>
</dbReference>
<dbReference type="PANTHER" id="PTHR10900:SF77">
    <property type="entry name" value="FI19380P1"/>
    <property type="match status" value="1"/>
</dbReference>
<dbReference type="SUPFAM" id="SSF82153">
    <property type="entry name" value="FAS1 domain"/>
    <property type="match status" value="1"/>
</dbReference>
<dbReference type="SMART" id="SM00554">
    <property type="entry name" value="FAS1"/>
    <property type="match status" value="1"/>
</dbReference>
<gene>
    <name evidence="3" type="ORF">RQM65_02740</name>
</gene>
<name>A0ABU3L2Q8_9FLAO</name>
<dbReference type="InterPro" id="IPR000782">
    <property type="entry name" value="FAS1_domain"/>
</dbReference>
<protein>
    <submittedName>
        <fullName evidence="3">Fasciclin domain-containing protein</fullName>
    </submittedName>
</protein>
<evidence type="ECO:0000259" key="2">
    <source>
        <dbReference type="PROSITE" id="PS50213"/>
    </source>
</evidence>
<dbReference type="InterPro" id="IPR050904">
    <property type="entry name" value="Adhesion/Biosynth-related"/>
</dbReference>
<reference evidence="3 4" key="1">
    <citation type="submission" date="2023-09" db="EMBL/GenBank/DDBJ databases">
        <title>Novel taxa isolated from Blanes Bay.</title>
        <authorList>
            <person name="Rey-Velasco X."/>
            <person name="Lucena T."/>
        </authorList>
    </citation>
    <scope>NUCLEOTIDE SEQUENCE [LARGE SCALE GENOMIC DNA]</scope>
    <source>
        <strain evidence="3 4">S334</strain>
    </source>
</reference>
<sequence>MKNYLTKFCLLTFGAILIGFTATAQSGNDGKVFEGIDNPESYSTLDLLHMDRQVSTFSDLVALANLEVSLTLADSPHTLFVPTNEAFADMTIEEFAELTDPKNRTKLINFVKRHYMPKKVMKRDFKDADIMDTEGEEEIRVSTTGNTVSIGGAQIVEPDIKTSDGVIQIMDNVLQPTGDIMN</sequence>
<dbReference type="Pfam" id="PF02469">
    <property type="entry name" value="Fasciclin"/>
    <property type="match status" value="1"/>
</dbReference>
<evidence type="ECO:0000256" key="1">
    <source>
        <dbReference type="SAM" id="SignalP"/>
    </source>
</evidence>
<dbReference type="Proteomes" id="UP001250656">
    <property type="component" value="Unassembled WGS sequence"/>
</dbReference>
<proteinExistence type="predicted"/>
<dbReference type="PANTHER" id="PTHR10900">
    <property type="entry name" value="PERIOSTIN-RELATED"/>
    <property type="match status" value="1"/>
</dbReference>
<dbReference type="InterPro" id="IPR036378">
    <property type="entry name" value="FAS1_dom_sf"/>
</dbReference>
<dbReference type="Gene3D" id="2.30.180.10">
    <property type="entry name" value="FAS1 domain"/>
    <property type="match status" value="1"/>
</dbReference>
<dbReference type="RefSeq" id="WP_314012562.1">
    <property type="nucleotide sequence ID" value="NZ_JAVTTP010000001.1"/>
</dbReference>
<comment type="caution">
    <text evidence="3">The sequence shown here is derived from an EMBL/GenBank/DDBJ whole genome shotgun (WGS) entry which is preliminary data.</text>
</comment>
<organism evidence="3 4">
    <name type="scientific">Pricia mediterranea</name>
    <dbReference type="NCBI Taxonomy" id="3076079"/>
    <lineage>
        <taxon>Bacteria</taxon>
        <taxon>Pseudomonadati</taxon>
        <taxon>Bacteroidota</taxon>
        <taxon>Flavobacteriia</taxon>
        <taxon>Flavobacteriales</taxon>
        <taxon>Flavobacteriaceae</taxon>
        <taxon>Pricia</taxon>
    </lineage>
</organism>
<evidence type="ECO:0000313" key="3">
    <source>
        <dbReference type="EMBL" id="MDT7827581.1"/>
    </source>
</evidence>
<feature type="domain" description="FAS1" evidence="2">
    <location>
        <begin position="41"/>
        <end position="174"/>
    </location>
</feature>
<feature type="chain" id="PRO_5046471873" evidence="1">
    <location>
        <begin position="25"/>
        <end position="182"/>
    </location>
</feature>
<evidence type="ECO:0000313" key="4">
    <source>
        <dbReference type="Proteomes" id="UP001250656"/>
    </source>
</evidence>